<comment type="caution">
    <text evidence="1">The sequence shown here is derived from an EMBL/GenBank/DDBJ whole genome shotgun (WGS) entry which is preliminary data.</text>
</comment>
<evidence type="ECO:0000313" key="1">
    <source>
        <dbReference type="EMBL" id="KAL2277505.1"/>
    </source>
</evidence>
<gene>
    <name evidence="1" type="ORF">FJTKL_15422</name>
</gene>
<accession>A0ABR4E4Z2</accession>
<proteinExistence type="predicted"/>
<dbReference type="EMBL" id="JBAWTH010000099">
    <property type="protein sequence ID" value="KAL2277505.1"/>
    <property type="molecule type" value="Genomic_DNA"/>
</dbReference>
<keyword evidence="2" id="KW-1185">Reference proteome</keyword>
<organism evidence="1 2">
    <name type="scientific">Diaporthe vaccinii</name>
    <dbReference type="NCBI Taxonomy" id="105482"/>
    <lineage>
        <taxon>Eukaryota</taxon>
        <taxon>Fungi</taxon>
        <taxon>Dikarya</taxon>
        <taxon>Ascomycota</taxon>
        <taxon>Pezizomycotina</taxon>
        <taxon>Sordariomycetes</taxon>
        <taxon>Sordariomycetidae</taxon>
        <taxon>Diaporthales</taxon>
        <taxon>Diaporthaceae</taxon>
        <taxon>Diaporthe</taxon>
        <taxon>Diaporthe eres species complex</taxon>
    </lineage>
</organism>
<reference evidence="1 2" key="1">
    <citation type="submission" date="2024-03" db="EMBL/GenBank/DDBJ databases">
        <title>A high-quality draft genome sequence of Diaporthe vaccinii, a causative agent of upright dieback and viscid rot disease in cranberry plants.</title>
        <authorList>
            <person name="Sarrasin M."/>
            <person name="Lang B.F."/>
            <person name="Burger G."/>
        </authorList>
    </citation>
    <scope>NUCLEOTIDE SEQUENCE [LARGE SCALE GENOMIC DNA]</scope>
    <source>
        <strain evidence="1 2">IS7</strain>
    </source>
</reference>
<dbReference type="Proteomes" id="UP001600888">
    <property type="component" value="Unassembled WGS sequence"/>
</dbReference>
<evidence type="ECO:0000313" key="2">
    <source>
        <dbReference type="Proteomes" id="UP001600888"/>
    </source>
</evidence>
<protein>
    <submittedName>
        <fullName evidence="1">Uncharacterized protein</fullName>
    </submittedName>
</protein>
<name>A0ABR4E4Z2_9PEZI</name>
<sequence length="81" mass="9332">MLSKQPCQRVNFSPPLLHSAERRASFLLASQRHLHPHEVYPSKFCYHGEDAHLLRLHEFQGEDRRPQLTVLIASSSGDISR</sequence>